<evidence type="ECO:0000313" key="3">
    <source>
        <dbReference type="Proteomes" id="UP000689195"/>
    </source>
</evidence>
<organism evidence="2 3">
    <name type="scientific">Paramecium pentaurelia</name>
    <dbReference type="NCBI Taxonomy" id="43138"/>
    <lineage>
        <taxon>Eukaryota</taxon>
        <taxon>Sar</taxon>
        <taxon>Alveolata</taxon>
        <taxon>Ciliophora</taxon>
        <taxon>Intramacronucleata</taxon>
        <taxon>Oligohymenophorea</taxon>
        <taxon>Peniculida</taxon>
        <taxon>Parameciidae</taxon>
        <taxon>Paramecium</taxon>
    </lineage>
</organism>
<dbReference type="Proteomes" id="UP000689195">
    <property type="component" value="Unassembled WGS sequence"/>
</dbReference>
<dbReference type="OrthoDB" id="300163at2759"/>
<protein>
    <submittedName>
        <fullName evidence="2">Uncharacterized protein</fullName>
    </submittedName>
</protein>
<comment type="caution">
    <text evidence="2">The sequence shown here is derived from an EMBL/GenBank/DDBJ whole genome shotgun (WGS) entry which is preliminary data.</text>
</comment>
<name>A0A8S1VWR9_9CILI</name>
<proteinExistence type="predicted"/>
<sequence length="93" mass="11044">MDNQSSVIYINILIKCSFPFHAIHKLILDGDNSPAEEENSPQQMSKTIKSRQIPFMDMAKNRIKQKRKESTQEITDELLLWKQFLDHKFQHRD</sequence>
<evidence type="ECO:0000256" key="1">
    <source>
        <dbReference type="SAM" id="MobiDB-lite"/>
    </source>
</evidence>
<feature type="region of interest" description="Disordered" evidence="1">
    <location>
        <begin position="31"/>
        <end position="50"/>
    </location>
</feature>
<reference evidence="2" key="1">
    <citation type="submission" date="2021-01" db="EMBL/GenBank/DDBJ databases">
        <authorList>
            <consortium name="Genoscope - CEA"/>
            <person name="William W."/>
        </authorList>
    </citation>
    <scope>NUCLEOTIDE SEQUENCE</scope>
</reference>
<keyword evidence="3" id="KW-1185">Reference proteome</keyword>
<dbReference type="AlphaFoldDB" id="A0A8S1VWR9"/>
<evidence type="ECO:0000313" key="2">
    <source>
        <dbReference type="EMBL" id="CAD8180783.1"/>
    </source>
</evidence>
<dbReference type="EMBL" id="CAJJDO010000075">
    <property type="protein sequence ID" value="CAD8180783.1"/>
    <property type="molecule type" value="Genomic_DNA"/>
</dbReference>
<accession>A0A8S1VWR9</accession>
<gene>
    <name evidence="2" type="ORF">PPENT_87.1.T0750028</name>
</gene>